<proteinExistence type="predicted"/>
<evidence type="ECO:0000313" key="2">
    <source>
        <dbReference type="EMBL" id="CAL4776198.1"/>
    </source>
</evidence>
<comment type="caution">
    <text evidence="1">The sequence shown here is derived from an EMBL/GenBank/DDBJ whole genome shotgun (WGS) entry which is preliminary data.</text>
</comment>
<keyword evidence="2" id="KW-0378">Hydrolase</keyword>
<dbReference type="InterPro" id="IPR050587">
    <property type="entry name" value="GNT1/Glycosyltrans_8"/>
</dbReference>
<accession>A0A9P1CEN4</accession>
<dbReference type="Proteomes" id="UP001152797">
    <property type="component" value="Unassembled WGS sequence"/>
</dbReference>
<dbReference type="Gene3D" id="3.90.550.10">
    <property type="entry name" value="Spore Coat Polysaccharide Biosynthesis Protein SpsA, Chain A"/>
    <property type="match status" value="1"/>
</dbReference>
<gene>
    <name evidence="1" type="ORF">C1SCF055_LOCUS16002</name>
</gene>
<reference evidence="2 3" key="2">
    <citation type="submission" date="2024-05" db="EMBL/GenBank/DDBJ databases">
        <authorList>
            <person name="Chen Y."/>
            <person name="Shah S."/>
            <person name="Dougan E. K."/>
            <person name="Thang M."/>
            <person name="Chan C."/>
        </authorList>
    </citation>
    <scope>NUCLEOTIDE SEQUENCE [LARGE SCALE GENOMIC DNA]</scope>
</reference>
<keyword evidence="2" id="KW-0067">ATP-binding</keyword>
<dbReference type="EMBL" id="CAMXCT010001312">
    <property type="protein sequence ID" value="CAI3988886.1"/>
    <property type="molecule type" value="Genomic_DNA"/>
</dbReference>
<dbReference type="EMBL" id="CAMXCT030001312">
    <property type="protein sequence ID" value="CAL4776198.1"/>
    <property type="molecule type" value="Genomic_DNA"/>
</dbReference>
<dbReference type="OrthoDB" id="2014201at2759"/>
<dbReference type="InterPro" id="IPR002495">
    <property type="entry name" value="Glyco_trans_8"/>
</dbReference>
<evidence type="ECO:0000313" key="3">
    <source>
        <dbReference type="Proteomes" id="UP001152797"/>
    </source>
</evidence>
<dbReference type="InterPro" id="IPR029044">
    <property type="entry name" value="Nucleotide-diphossugar_trans"/>
</dbReference>
<keyword evidence="2" id="KW-0547">Nucleotide-binding</keyword>
<dbReference type="GO" id="GO:0016757">
    <property type="term" value="F:glycosyltransferase activity"/>
    <property type="evidence" value="ECO:0007669"/>
    <property type="project" value="InterPro"/>
</dbReference>
<reference evidence="1" key="1">
    <citation type="submission" date="2022-10" db="EMBL/GenBank/DDBJ databases">
        <authorList>
            <person name="Chen Y."/>
            <person name="Dougan E. K."/>
            <person name="Chan C."/>
            <person name="Rhodes N."/>
            <person name="Thang M."/>
        </authorList>
    </citation>
    <scope>NUCLEOTIDE SEQUENCE</scope>
</reference>
<dbReference type="EMBL" id="CAMXCT020001312">
    <property type="protein sequence ID" value="CAL1142261.1"/>
    <property type="molecule type" value="Genomic_DNA"/>
</dbReference>
<keyword evidence="2" id="KW-0347">Helicase</keyword>
<name>A0A9P1CEN4_9DINO</name>
<dbReference type="Pfam" id="PF01501">
    <property type="entry name" value="Glyco_transf_8"/>
    <property type="match status" value="1"/>
</dbReference>
<dbReference type="PANTHER" id="PTHR11183">
    <property type="entry name" value="GLYCOGENIN SUBFAMILY MEMBER"/>
    <property type="match status" value="1"/>
</dbReference>
<dbReference type="SUPFAM" id="SSF53448">
    <property type="entry name" value="Nucleotide-diphospho-sugar transferases"/>
    <property type="match status" value="1"/>
</dbReference>
<sequence>MVSPWVPAPPVPPSLPSTNISPPCHFRSWASGWRNLRLGCEAVGQRSKVSWGRIKHAMHRCLQSDVSAPCGILDFVQPLQSDRHAVGMSLERRALQELCSMLGRPELCPAPLPRGATSGQVKLRTWQEMNEECWLGSISTMVAAFLAAVHGFHGFWPPEASSTSRKPLLLALRRYLAKSLGQFQVPTLQVLLSGWPIFQLLRRFPLRRFPGPTPESRELHRRAGRMSKTIGRCWAQEAWPNRWSCSCEAMRPVAKAASRTWFRKSSLLAISHGCTAGSLHRAQQALLNLPTRLQTGEATGTSLSVDRSLHSSLWHLDFLIPSIFVNEWLGHMGAGSALAWRQSFEQQLLTPGTTAMPKEATLEGLAFATLLEESHEEFDHWSQALDVMSWSLLQFHSATGNKRLAVPLLVLCPSERPLASFQDRWLERGLVPVQVPLLPMAHQAPGGWRRLHLWRLVEFRRILYLDTDILVTGSLWHLLQLPAAVHFAASGLCLDHEQIRHQRLNTGVMVITPDLRIFDAMRTSLEMGLLHEHPEVRLQGYLDQAWVDLFFRYISKQPRGGTIPEKLDPGLPQNASISEVCPPLWPEEPREVREVPVETMPGAKTLDINVCLLNPSNNFLVSFNGLNTCSDEVLEFCLSGLAVAECVAKPGIRVLHWPGGVWKPWRHTHLLGQSVADELWWFAFQEARKVRCCPFFSISKAS</sequence>
<organism evidence="1">
    <name type="scientific">Cladocopium goreaui</name>
    <dbReference type="NCBI Taxonomy" id="2562237"/>
    <lineage>
        <taxon>Eukaryota</taxon>
        <taxon>Sar</taxon>
        <taxon>Alveolata</taxon>
        <taxon>Dinophyceae</taxon>
        <taxon>Suessiales</taxon>
        <taxon>Symbiodiniaceae</taxon>
        <taxon>Cladocopium</taxon>
    </lineage>
</organism>
<protein>
    <submittedName>
        <fullName evidence="2">ATP-dependent DNA helicase PIF1</fullName>
    </submittedName>
</protein>
<dbReference type="GO" id="GO:0004386">
    <property type="term" value="F:helicase activity"/>
    <property type="evidence" value="ECO:0007669"/>
    <property type="project" value="UniProtKB-KW"/>
</dbReference>
<dbReference type="AlphaFoldDB" id="A0A9P1CEN4"/>
<keyword evidence="3" id="KW-1185">Reference proteome</keyword>
<evidence type="ECO:0000313" key="1">
    <source>
        <dbReference type="EMBL" id="CAI3988886.1"/>
    </source>
</evidence>